<comment type="catalytic activity">
    <reaction evidence="3">
        <text>DNA(n) + a 2'-deoxyribonucleoside 5'-triphosphate = DNA(n+1) + diphosphate</text>
        <dbReference type="Rhea" id="RHEA:22508"/>
        <dbReference type="Rhea" id="RHEA-COMP:17339"/>
        <dbReference type="Rhea" id="RHEA-COMP:17340"/>
        <dbReference type="ChEBI" id="CHEBI:33019"/>
        <dbReference type="ChEBI" id="CHEBI:61560"/>
        <dbReference type="ChEBI" id="CHEBI:173112"/>
        <dbReference type="EC" id="2.7.7.7"/>
    </reaction>
</comment>
<proteinExistence type="predicted"/>
<dbReference type="Gene3D" id="1.10.150.20">
    <property type="entry name" value="5' to 3' exonuclease, C-terminal subdomain"/>
    <property type="match status" value="1"/>
</dbReference>
<reference evidence="5 7" key="1">
    <citation type="submission" date="2020-01" db="EMBL/GenBank/DDBJ databases">
        <title>the WGS Modestobacter muralis CPCC 204518.</title>
        <authorList>
            <person name="Jiang Z."/>
        </authorList>
    </citation>
    <scope>NUCLEOTIDE SEQUENCE [LARGE SCALE GENOMIC DNA]</scope>
    <source>
        <strain evidence="5 7">DSM 100205</strain>
    </source>
</reference>
<dbReference type="InterPro" id="IPR001098">
    <property type="entry name" value="DNA-dir_DNA_pol_A_palm_dom"/>
</dbReference>
<gene>
    <name evidence="6" type="ORF">G3R41_04025</name>
    <name evidence="5" type="ORF">GCU67_04025</name>
</gene>
<dbReference type="Proteomes" id="UP000471152">
    <property type="component" value="Unassembled WGS sequence"/>
</dbReference>
<protein>
    <recommendedName>
        <fullName evidence="1">DNA-directed DNA polymerase</fullName>
        <ecNumber evidence="1">2.7.7.7</ecNumber>
    </recommendedName>
</protein>
<dbReference type="GO" id="GO:0003887">
    <property type="term" value="F:DNA-directed DNA polymerase activity"/>
    <property type="evidence" value="ECO:0007669"/>
    <property type="project" value="UniProtKB-EC"/>
</dbReference>
<evidence type="ECO:0000256" key="1">
    <source>
        <dbReference type="ARBA" id="ARBA00012417"/>
    </source>
</evidence>
<keyword evidence="5" id="KW-0269">Exonuclease</keyword>
<dbReference type="SUPFAM" id="SSF56672">
    <property type="entry name" value="DNA/RNA polymerases"/>
    <property type="match status" value="1"/>
</dbReference>
<dbReference type="Gene3D" id="3.30.70.370">
    <property type="match status" value="1"/>
</dbReference>
<dbReference type="PANTHER" id="PTHR10133:SF27">
    <property type="entry name" value="DNA POLYMERASE NU"/>
    <property type="match status" value="1"/>
</dbReference>
<dbReference type="GO" id="GO:0006261">
    <property type="term" value="P:DNA-templated DNA replication"/>
    <property type="evidence" value="ECO:0007669"/>
    <property type="project" value="InterPro"/>
</dbReference>
<dbReference type="NCBIfam" id="NF011538">
    <property type="entry name" value="PRK14975.1-1"/>
    <property type="match status" value="1"/>
</dbReference>
<dbReference type="GO" id="GO:0003677">
    <property type="term" value="F:DNA binding"/>
    <property type="evidence" value="ECO:0007669"/>
    <property type="project" value="InterPro"/>
</dbReference>
<dbReference type="InterPro" id="IPR002298">
    <property type="entry name" value="DNA_polymerase_A"/>
</dbReference>
<dbReference type="InterPro" id="IPR043502">
    <property type="entry name" value="DNA/RNA_pol_sf"/>
</dbReference>
<dbReference type="GO" id="GO:0004527">
    <property type="term" value="F:exonuclease activity"/>
    <property type="evidence" value="ECO:0007669"/>
    <property type="project" value="UniProtKB-KW"/>
</dbReference>
<keyword evidence="2" id="KW-0235">DNA replication</keyword>
<dbReference type="CDD" id="cd06444">
    <property type="entry name" value="DNA_pol_A"/>
    <property type="match status" value="1"/>
</dbReference>
<evidence type="ECO:0000259" key="4">
    <source>
        <dbReference type="SMART" id="SM00482"/>
    </source>
</evidence>
<dbReference type="EMBL" id="JAAGWB010000012">
    <property type="protein sequence ID" value="NEN50116.1"/>
    <property type="molecule type" value="Genomic_DNA"/>
</dbReference>
<dbReference type="EC" id="2.7.7.7" evidence="1"/>
<feature type="domain" description="DNA-directed DNA polymerase family A palm" evidence="4">
    <location>
        <begin position="305"/>
        <end position="508"/>
    </location>
</feature>
<evidence type="ECO:0000256" key="2">
    <source>
        <dbReference type="ARBA" id="ARBA00022705"/>
    </source>
</evidence>
<dbReference type="EMBL" id="JAAGWH010000012">
    <property type="protein sequence ID" value="NEK93349.1"/>
    <property type="molecule type" value="Genomic_DNA"/>
</dbReference>
<organism evidence="5 7">
    <name type="scientific">Modestobacter muralis</name>
    <dbReference type="NCBI Taxonomy" id="1608614"/>
    <lineage>
        <taxon>Bacteria</taxon>
        <taxon>Bacillati</taxon>
        <taxon>Actinomycetota</taxon>
        <taxon>Actinomycetes</taxon>
        <taxon>Geodermatophilales</taxon>
        <taxon>Geodermatophilaceae</taxon>
        <taxon>Modestobacter</taxon>
    </lineage>
</organism>
<accession>A0A6P0ES79</accession>
<dbReference type="GO" id="GO:0006302">
    <property type="term" value="P:double-strand break repair"/>
    <property type="evidence" value="ECO:0007669"/>
    <property type="project" value="TreeGrafter"/>
</dbReference>
<keyword evidence="5" id="KW-0540">Nuclease</keyword>
<name>A0A6P0ES79_9ACTN</name>
<dbReference type="SMART" id="SM00482">
    <property type="entry name" value="POLAc"/>
    <property type="match status" value="1"/>
</dbReference>
<dbReference type="PANTHER" id="PTHR10133">
    <property type="entry name" value="DNA POLYMERASE I"/>
    <property type="match status" value="1"/>
</dbReference>
<sequence>MSRVLLTRRGPDVVVVRDLSADGRTVGLTEVPAGSLPRFVAGREPARPRWVWDDTTRWYPQLLAAGVRVERCTDLRLAHAVLRRSPFADPALLTGPDTAGWDALEPVSAAEPALFPLDDPADGLDPAAEHERQQATVAASPQRARLGLLLAAESGGALVAAEMTHAGMPWRADVHDRLLTELMGPRPVRGARPAGLERLVPAVRAALGAPDLNPDSPPDLLRALQTAGLPVADTRSWTLEQVDHPVVGPLLEYKRLSRLLAANGWAWLDAWVADGRFRPTWLPGGVVTGRWASSGGGALSVPAPVRPAARADDGWLFVVADVAQLEPRVLAGMSGDTAMAEAARAADLYQGMVDSGAVATRAEAKIGMLGAMYGATRGESGRMMPGLTRRYPRAIGLVEEAARAGERGEVVHTLLGRGSPLPTGAWAVPAGEEPDGGLSAEDRGRERRSWGRFTRNFVVQGTGAEWALCWLADLRNRLWRLGSGELTSRPHLVFFVHDEVVVHTPAELADEVGAVVRTAAAEAGRLLFGSFPVDFPLDVAAVGSWADAH</sequence>
<dbReference type="AlphaFoldDB" id="A0A6P0ES79"/>
<evidence type="ECO:0000313" key="6">
    <source>
        <dbReference type="EMBL" id="NEN50116.1"/>
    </source>
</evidence>
<keyword evidence="5" id="KW-0378">Hydrolase</keyword>
<dbReference type="Pfam" id="PF00476">
    <property type="entry name" value="DNA_pol_A"/>
    <property type="match status" value="1"/>
</dbReference>
<comment type="caution">
    <text evidence="5">The sequence shown here is derived from an EMBL/GenBank/DDBJ whole genome shotgun (WGS) entry which is preliminary data.</text>
</comment>
<evidence type="ECO:0000256" key="3">
    <source>
        <dbReference type="ARBA" id="ARBA00049244"/>
    </source>
</evidence>
<evidence type="ECO:0000313" key="5">
    <source>
        <dbReference type="EMBL" id="NEK93349.1"/>
    </source>
</evidence>
<dbReference type="Proteomes" id="UP000468828">
    <property type="component" value="Unassembled WGS sequence"/>
</dbReference>
<reference evidence="6 8" key="2">
    <citation type="submission" date="2020-02" db="EMBL/GenBank/DDBJ databases">
        <title>The WGS of Modestobacter muralis DSM 100205.</title>
        <authorList>
            <person name="Jiang Z."/>
        </authorList>
    </citation>
    <scope>NUCLEOTIDE SEQUENCE [LARGE SCALE GENOMIC DNA]</scope>
    <source>
        <strain evidence="6 8">DSM 100205</strain>
    </source>
</reference>
<keyword evidence="7" id="KW-1185">Reference proteome</keyword>
<evidence type="ECO:0000313" key="7">
    <source>
        <dbReference type="Proteomes" id="UP000468828"/>
    </source>
</evidence>
<evidence type="ECO:0000313" key="8">
    <source>
        <dbReference type="Proteomes" id="UP000471152"/>
    </source>
</evidence>